<dbReference type="OrthoDB" id="10670579at2759"/>
<feature type="region of interest" description="Disordered" evidence="1">
    <location>
        <begin position="1"/>
        <end position="83"/>
    </location>
</feature>
<feature type="compositionally biased region" description="Basic and acidic residues" evidence="1">
    <location>
        <begin position="1"/>
        <end position="17"/>
    </location>
</feature>
<protein>
    <submittedName>
        <fullName evidence="2">Uncharacterized protein</fullName>
    </submittedName>
</protein>
<sequence>MVGSTTRRESSASERSLDPAYLADDVQFPVGHKDPEPRSTSPPKQPSEGEEVTIASPARTSPARTSPTPSTPEWAVPEAASKGPDQLALEDLDKLEETKQDAYQSILDIATTPHGDGEPTLARRVQAVKLSFELYYLFSKDFKLDLLIGLLDEQEEK</sequence>
<comment type="caution">
    <text evidence="2">The sequence shown here is derived from an EMBL/GenBank/DDBJ whole genome shotgun (WGS) entry which is preliminary data.</text>
</comment>
<evidence type="ECO:0000256" key="1">
    <source>
        <dbReference type="SAM" id="MobiDB-lite"/>
    </source>
</evidence>
<keyword evidence="3" id="KW-1185">Reference proteome</keyword>
<reference evidence="2" key="1">
    <citation type="submission" date="2021-03" db="EMBL/GenBank/DDBJ databases">
        <title>Comparative genomics and phylogenomic investigation of the class Geoglossomycetes provide insights into ecological specialization and systematics.</title>
        <authorList>
            <person name="Melie T."/>
            <person name="Pirro S."/>
            <person name="Miller A.N."/>
            <person name="Quandt A."/>
        </authorList>
    </citation>
    <scope>NUCLEOTIDE SEQUENCE</scope>
    <source>
        <strain evidence="2">GBOQ0MN5Z8</strain>
    </source>
</reference>
<evidence type="ECO:0000313" key="2">
    <source>
        <dbReference type="EMBL" id="KAH0534163.1"/>
    </source>
</evidence>
<accession>A0A9P8KU60</accession>
<feature type="compositionally biased region" description="Low complexity" evidence="1">
    <location>
        <begin position="55"/>
        <end position="72"/>
    </location>
</feature>
<feature type="non-terminal residue" evidence="2">
    <location>
        <position position="1"/>
    </location>
</feature>
<proteinExistence type="predicted"/>
<dbReference type="AlphaFoldDB" id="A0A9P8KU60"/>
<organism evidence="2 3">
    <name type="scientific">Glutinoglossum americanum</name>
    <dbReference type="NCBI Taxonomy" id="1670608"/>
    <lineage>
        <taxon>Eukaryota</taxon>
        <taxon>Fungi</taxon>
        <taxon>Dikarya</taxon>
        <taxon>Ascomycota</taxon>
        <taxon>Pezizomycotina</taxon>
        <taxon>Geoglossomycetes</taxon>
        <taxon>Geoglossales</taxon>
        <taxon>Geoglossaceae</taxon>
        <taxon>Glutinoglossum</taxon>
    </lineage>
</organism>
<evidence type="ECO:0000313" key="3">
    <source>
        <dbReference type="Proteomes" id="UP000698800"/>
    </source>
</evidence>
<gene>
    <name evidence="2" type="ORF">FGG08_007241</name>
</gene>
<dbReference type="Proteomes" id="UP000698800">
    <property type="component" value="Unassembled WGS sequence"/>
</dbReference>
<dbReference type="EMBL" id="JAGHQL010000265">
    <property type="protein sequence ID" value="KAH0534163.1"/>
    <property type="molecule type" value="Genomic_DNA"/>
</dbReference>
<name>A0A9P8KU60_9PEZI</name>